<evidence type="ECO:0000256" key="4">
    <source>
        <dbReference type="ARBA" id="ARBA00022496"/>
    </source>
</evidence>
<evidence type="ECO:0000313" key="18">
    <source>
        <dbReference type="EMBL" id="SKB42427.1"/>
    </source>
</evidence>
<name>A0A1T5B5S9_9SPHN</name>
<dbReference type="PROSITE" id="PS52016">
    <property type="entry name" value="TONB_DEPENDENT_REC_3"/>
    <property type="match status" value="1"/>
</dbReference>
<dbReference type="GO" id="GO:0006826">
    <property type="term" value="P:iron ion transport"/>
    <property type="evidence" value="ECO:0007669"/>
    <property type="project" value="UniProtKB-KW"/>
</dbReference>
<comment type="subcellular location">
    <subcellularLocation>
        <location evidence="1 12">Cell outer membrane</location>
        <topology evidence="1 12">Multi-pass membrane protein</topology>
    </subcellularLocation>
</comment>
<keyword evidence="6 15" id="KW-0732">Signal</keyword>
<evidence type="ECO:0000256" key="13">
    <source>
        <dbReference type="PROSITE-ProRule" id="PRU10144"/>
    </source>
</evidence>
<organism evidence="18 19">
    <name type="scientific">Sphingopyxis flava</name>
    <dbReference type="NCBI Taxonomy" id="1507287"/>
    <lineage>
        <taxon>Bacteria</taxon>
        <taxon>Pseudomonadati</taxon>
        <taxon>Pseudomonadota</taxon>
        <taxon>Alphaproteobacteria</taxon>
        <taxon>Sphingomonadales</taxon>
        <taxon>Sphingomonadaceae</taxon>
        <taxon>Sphingopyxis</taxon>
    </lineage>
</organism>
<keyword evidence="3 12" id="KW-1134">Transmembrane beta strand</keyword>
<dbReference type="InterPro" id="IPR039426">
    <property type="entry name" value="TonB-dep_rcpt-like"/>
</dbReference>
<evidence type="ECO:0000256" key="6">
    <source>
        <dbReference type="ARBA" id="ARBA00022729"/>
    </source>
</evidence>
<feature type="domain" description="TonB-dependent receptor-like beta-barrel" evidence="16">
    <location>
        <begin position="256"/>
        <end position="729"/>
    </location>
</feature>
<dbReference type="PANTHER" id="PTHR32552:SF81">
    <property type="entry name" value="TONB-DEPENDENT OUTER MEMBRANE RECEPTOR"/>
    <property type="match status" value="1"/>
</dbReference>
<feature type="chain" id="PRO_5012685002" evidence="15">
    <location>
        <begin position="30"/>
        <end position="774"/>
    </location>
</feature>
<dbReference type="OrthoDB" id="9760333at2"/>
<evidence type="ECO:0000256" key="5">
    <source>
        <dbReference type="ARBA" id="ARBA00022692"/>
    </source>
</evidence>
<dbReference type="GO" id="GO:0009279">
    <property type="term" value="C:cell outer membrane"/>
    <property type="evidence" value="ECO:0007669"/>
    <property type="project" value="UniProtKB-SubCell"/>
</dbReference>
<dbReference type="AlphaFoldDB" id="A0A1T5B5S9"/>
<dbReference type="PANTHER" id="PTHR32552">
    <property type="entry name" value="FERRICHROME IRON RECEPTOR-RELATED"/>
    <property type="match status" value="1"/>
</dbReference>
<evidence type="ECO:0000256" key="11">
    <source>
        <dbReference type="ARBA" id="ARBA00023237"/>
    </source>
</evidence>
<evidence type="ECO:0000256" key="12">
    <source>
        <dbReference type="PROSITE-ProRule" id="PRU01360"/>
    </source>
</evidence>
<dbReference type="Pfam" id="PF00593">
    <property type="entry name" value="TonB_dep_Rec_b-barrel"/>
    <property type="match status" value="1"/>
</dbReference>
<keyword evidence="11 12" id="KW-0998">Cell outer membrane</keyword>
<dbReference type="SUPFAM" id="SSF56935">
    <property type="entry name" value="Porins"/>
    <property type="match status" value="1"/>
</dbReference>
<evidence type="ECO:0000256" key="3">
    <source>
        <dbReference type="ARBA" id="ARBA00022452"/>
    </source>
</evidence>
<evidence type="ECO:0000256" key="15">
    <source>
        <dbReference type="SAM" id="SignalP"/>
    </source>
</evidence>
<reference evidence="19" key="1">
    <citation type="submission" date="2017-02" db="EMBL/GenBank/DDBJ databases">
        <authorList>
            <person name="Varghese N."/>
            <person name="Submissions S."/>
        </authorList>
    </citation>
    <scope>NUCLEOTIDE SEQUENCE [LARGE SCALE GENOMIC DNA]</scope>
    <source>
        <strain evidence="19">R11H</strain>
    </source>
</reference>
<dbReference type="Pfam" id="PF07715">
    <property type="entry name" value="Plug"/>
    <property type="match status" value="1"/>
</dbReference>
<dbReference type="EMBL" id="FUYP01000005">
    <property type="protein sequence ID" value="SKB42427.1"/>
    <property type="molecule type" value="Genomic_DNA"/>
</dbReference>
<evidence type="ECO:0000256" key="2">
    <source>
        <dbReference type="ARBA" id="ARBA00022448"/>
    </source>
</evidence>
<keyword evidence="9 14" id="KW-0798">TonB box</keyword>
<keyword evidence="5 12" id="KW-0812">Transmembrane</keyword>
<keyword evidence="19" id="KW-1185">Reference proteome</keyword>
<dbReference type="Gene3D" id="2.40.170.20">
    <property type="entry name" value="TonB-dependent receptor, beta-barrel domain"/>
    <property type="match status" value="1"/>
</dbReference>
<feature type="domain" description="TonB-dependent receptor plug" evidence="17">
    <location>
        <begin position="55"/>
        <end position="163"/>
    </location>
</feature>
<evidence type="ECO:0000256" key="1">
    <source>
        <dbReference type="ARBA" id="ARBA00004571"/>
    </source>
</evidence>
<sequence>MRPFARQMRRAILATTTISMLTFAPAAFAQEEPGAISEDAGEIIVTARRRDERLVDVPIAVTAISGDTLAKAGALDITDVANMAPNTTLENSRGTNSTLTAFIRGVGQQDPVPGFEAGIGIYLDDVYLNRPQAAVLDIYDVERIEVLRGPQGTLYGRNTIGGAVKYVTRRLDPDAAELRIRGTLGTYKQADLVVTASAPVSDLIRVGGSIARLSRGGFGDNLNIPGLENYNKDVWAGRASIEMGGHGAPVFIRISGDYTRDKSDPRNGHRLIPGLVSGAPVLDNVYDTRAGLNDPKQDVKAYGLAMNVSAELSDSLTLRSISAWRKDTSFTPIDFDALPAVDVDVPAVYRNEQLSQEFQLLYDSDRLHGLVGFYYLDARAATSFDVLLGLTGATIGLPGLNGYTAGDVRTDTWSVFGDFTFDFTDQFSLSIGGRYTNDKRDAFVYKANRITGLSPEFGGTLDPIAIAVATDFRGRRTFKEFTPRASLSFKPDAHNLIYASFSKGFKGGGFDPRGSGTSAPISDPSVGRTYADIYNFLAFDPEKVDSYEIGYKGSLLDRRLTLSLAGFYMDYKDVQIPGSVGCVVGGVQSFCGITTNAAKARLQGFEAEANAVLARNFAGAGSAVRFNGSVGFIDAKYKRFIGPTGVDVSDVRTFQNTPKWTAAGTIAATIPAMGGMVDASTGITYRSKTHQFEVPIPALDQPGYVLWEASLVWTADSGDYSIGLHGKNLTNKQYITSGYNYQNAAGGSTLGLEGVLTAFYGNPRQVFVTGTVKF</sequence>
<dbReference type="InterPro" id="IPR000531">
    <property type="entry name" value="Beta-barrel_TonB"/>
</dbReference>
<proteinExistence type="inferred from homology"/>
<dbReference type="RefSeq" id="WP_139375676.1">
    <property type="nucleotide sequence ID" value="NZ_FUYP01000005.1"/>
</dbReference>
<keyword evidence="2 12" id="KW-0813">Transport</keyword>
<keyword evidence="4" id="KW-0410">Iron transport</keyword>
<dbReference type="CDD" id="cd01347">
    <property type="entry name" value="ligand_gated_channel"/>
    <property type="match status" value="1"/>
</dbReference>
<accession>A0A1T5B5S9</accession>
<evidence type="ECO:0000256" key="7">
    <source>
        <dbReference type="ARBA" id="ARBA00023004"/>
    </source>
</evidence>
<feature type="short sequence motif" description="TonB C-terminal box" evidence="13">
    <location>
        <begin position="757"/>
        <end position="774"/>
    </location>
</feature>
<evidence type="ECO:0000256" key="9">
    <source>
        <dbReference type="ARBA" id="ARBA00023077"/>
    </source>
</evidence>
<dbReference type="PROSITE" id="PS01156">
    <property type="entry name" value="TONB_DEPENDENT_REC_2"/>
    <property type="match status" value="1"/>
</dbReference>
<evidence type="ECO:0000259" key="17">
    <source>
        <dbReference type="Pfam" id="PF07715"/>
    </source>
</evidence>
<keyword evidence="7" id="KW-0408">Iron</keyword>
<evidence type="ECO:0000313" key="19">
    <source>
        <dbReference type="Proteomes" id="UP000190044"/>
    </source>
</evidence>
<comment type="similarity">
    <text evidence="12 14">Belongs to the TonB-dependent receptor family.</text>
</comment>
<keyword evidence="10 12" id="KW-0472">Membrane</keyword>
<keyword evidence="8" id="KW-0406">Ion transport</keyword>
<evidence type="ECO:0000256" key="14">
    <source>
        <dbReference type="RuleBase" id="RU003357"/>
    </source>
</evidence>
<dbReference type="InterPro" id="IPR010917">
    <property type="entry name" value="TonB_rcpt_CS"/>
</dbReference>
<evidence type="ECO:0000259" key="16">
    <source>
        <dbReference type="Pfam" id="PF00593"/>
    </source>
</evidence>
<gene>
    <name evidence="18" type="ORF">SAMN06295937_1005166</name>
</gene>
<evidence type="ECO:0000256" key="8">
    <source>
        <dbReference type="ARBA" id="ARBA00023065"/>
    </source>
</evidence>
<dbReference type="InterPro" id="IPR012910">
    <property type="entry name" value="Plug_dom"/>
</dbReference>
<evidence type="ECO:0000256" key="10">
    <source>
        <dbReference type="ARBA" id="ARBA00023136"/>
    </source>
</evidence>
<dbReference type="InterPro" id="IPR036942">
    <property type="entry name" value="Beta-barrel_TonB_sf"/>
</dbReference>
<feature type="signal peptide" evidence="15">
    <location>
        <begin position="1"/>
        <end position="29"/>
    </location>
</feature>
<dbReference type="Proteomes" id="UP000190044">
    <property type="component" value="Unassembled WGS sequence"/>
</dbReference>
<protein>
    <submittedName>
        <fullName evidence="18">Iron complex outermembrane recepter protein</fullName>
    </submittedName>
</protein>